<dbReference type="OrthoDB" id="9777133at2"/>
<evidence type="ECO:0000313" key="2">
    <source>
        <dbReference type="EMBL" id="QDS94318.1"/>
    </source>
</evidence>
<proteinExistence type="inferred from homology"/>
<comment type="similarity">
    <text evidence="1">Belongs to the UPF0246 family.</text>
</comment>
<dbReference type="EMBL" id="CP036262">
    <property type="protein sequence ID" value="QDS94318.1"/>
    <property type="molecule type" value="Genomic_DNA"/>
</dbReference>
<dbReference type="InterPro" id="IPR005583">
    <property type="entry name" value="YaaA"/>
</dbReference>
<evidence type="ECO:0000256" key="1">
    <source>
        <dbReference type="HAMAP-Rule" id="MF_00652"/>
    </source>
</evidence>
<dbReference type="Proteomes" id="UP000320672">
    <property type="component" value="Chromosome"/>
</dbReference>
<dbReference type="PANTHER" id="PTHR30283:SF4">
    <property type="entry name" value="PEROXIDE STRESS RESISTANCE PROTEIN YAAA"/>
    <property type="match status" value="1"/>
</dbReference>
<dbReference type="HAMAP" id="MF_00652">
    <property type="entry name" value="UPF0246"/>
    <property type="match status" value="1"/>
</dbReference>
<protein>
    <recommendedName>
        <fullName evidence="1">UPF0246 protein FF011L_30970</fullName>
    </recommendedName>
</protein>
<evidence type="ECO:0000313" key="3">
    <source>
        <dbReference type="Proteomes" id="UP000320672"/>
    </source>
</evidence>
<dbReference type="Pfam" id="PF03883">
    <property type="entry name" value="H2O2_YaaD"/>
    <property type="match status" value="1"/>
</dbReference>
<dbReference type="GO" id="GO:0033194">
    <property type="term" value="P:response to hydroperoxide"/>
    <property type="evidence" value="ECO:0007669"/>
    <property type="project" value="TreeGrafter"/>
</dbReference>
<dbReference type="KEGG" id="rml:FF011L_30970"/>
<dbReference type="RefSeq" id="WP_145352355.1">
    <property type="nucleotide sequence ID" value="NZ_CP036262.1"/>
</dbReference>
<dbReference type="NCBIfam" id="NF002542">
    <property type="entry name" value="PRK02101.1-3"/>
    <property type="match status" value="1"/>
</dbReference>
<gene>
    <name evidence="2" type="ORF">FF011L_30970</name>
</gene>
<dbReference type="PANTHER" id="PTHR30283">
    <property type="entry name" value="PEROXIDE STRESS RESPONSE PROTEIN YAAA"/>
    <property type="match status" value="1"/>
</dbReference>
<reference evidence="2 3" key="1">
    <citation type="submission" date="2019-02" db="EMBL/GenBank/DDBJ databases">
        <title>Deep-cultivation of Planctomycetes and their phenomic and genomic characterization uncovers novel biology.</title>
        <authorList>
            <person name="Wiegand S."/>
            <person name="Jogler M."/>
            <person name="Boedeker C."/>
            <person name="Pinto D."/>
            <person name="Vollmers J."/>
            <person name="Rivas-Marin E."/>
            <person name="Kohn T."/>
            <person name="Peeters S.H."/>
            <person name="Heuer A."/>
            <person name="Rast P."/>
            <person name="Oberbeckmann S."/>
            <person name="Bunk B."/>
            <person name="Jeske O."/>
            <person name="Meyerdierks A."/>
            <person name="Storesund J.E."/>
            <person name="Kallscheuer N."/>
            <person name="Luecker S."/>
            <person name="Lage O.M."/>
            <person name="Pohl T."/>
            <person name="Merkel B.J."/>
            <person name="Hornburger P."/>
            <person name="Mueller R.-W."/>
            <person name="Bruemmer F."/>
            <person name="Labrenz M."/>
            <person name="Spormann A.M."/>
            <person name="Op den Camp H."/>
            <person name="Overmann J."/>
            <person name="Amann R."/>
            <person name="Jetten M.S.M."/>
            <person name="Mascher T."/>
            <person name="Medema M.H."/>
            <person name="Devos D.P."/>
            <person name="Kaster A.-K."/>
            <person name="Ovreas L."/>
            <person name="Rohde M."/>
            <person name="Galperin M.Y."/>
            <person name="Jogler C."/>
        </authorList>
    </citation>
    <scope>NUCLEOTIDE SEQUENCE [LARGE SCALE GENOMIC DNA]</scope>
    <source>
        <strain evidence="2 3">FF011L</strain>
    </source>
</reference>
<keyword evidence="3" id="KW-1185">Reference proteome</keyword>
<dbReference type="AlphaFoldDB" id="A0A517MHF9"/>
<organism evidence="2 3">
    <name type="scientific">Roseimaritima multifibrata</name>
    <dbReference type="NCBI Taxonomy" id="1930274"/>
    <lineage>
        <taxon>Bacteria</taxon>
        <taxon>Pseudomonadati</taxon>
        <taxon>Planctomycetota</taxon>
        <taxon>Planctomycetia</taxon>
        <taxon>Pirellulales</taxon>
        <taxon>Pirellulaceae</taxon>
        <taxon>Roseimaritima</taxon>
    </lineage>
</organism>
<accession>A0A517MHF9</accession>
<sequence length="262" mass="29302">MLIVLSPAKTLDFATNVSPPLTSTPELLSEAALLAAELKKVSANRLGSLMKISDKLATLNHQRYQDWDAASLQQPGDPEAKPAVLAFQGDVYQGLEAGKWTEKQMLYAQDHLRILSGLYGILRPLDRMLPYRLEMGTKLKNRRGADLYAFWGTELTAVVNRATESIGSNVLLNLASQEYFRSLQPAGLSSKVISPTFKDLKNGKYKLISFYAKVARGMMADWVVRNRVKSLRKLTQFSEAGYRYDPESSTEQVPVFLRDQPV</sequence>
<dbReference type="GO" id="GO:0005829">
    <property type="term" value="C:cytosol"/>
    <property type="evidence" value="ECO:0007669"/>
    <property type="project" value="TreeGrafter"/>
</dbReference>
<name>A0A517MHF9_9BACT</name>